<protein>
    <submittedName>
        <fullName evidence="2">C2H2-type domain-containing protein</fullName>
    </submittedName>
</protein>
<organism evidence="1 2">
    <name type="scientific">Ascaris lumbricoides</name>
    <name type="common">Giant roundworm</name>
    <dbReference type="NCBI Taxonomy" id="6252"/>
    <lineage>
        <taxon>Eukaryota</taxon>
        <taxon>Metazoa</taxon>
        <taxon>Ecdysozoa</taxon>
        <taxon>Nematoda</taxon>
        <taxon>Chromadorea</taxon>
        <taxon>Rhabditida</taxon>
        <taxon>Spirurina</taxon>
        <taxon>Ascaridomorpha</taxon>
        <taxon>Ascaridoidea</taxon>
        <taxon>Ascarididae</taxon>
        <taxon>Ascaris</taxon>
    </lineage>
</organism>
<sequence>MLIDPNGFINEKPKLTATLVDQMEMKKKVVWRWNESDKLFEYIYAVVGLSDMVERWSINVGVTHIPDIYCTLCAEVLPHSQEWLDSHIRSLSHIVNYVVGFKRSSFPLLIKFSIIR</sequence>
<dbReference type="AlphaFoldDB" id="A0A0M3HMD9"/>
<name>A0A0M3HMD9_ASCLU</name>
<evidence type="ECO:0000313" key="2">
    <source>
        <dbReference type="WBParaSite" id="ALUE_0000268401-mRNA-1"/>
    </source>
</evidence>
<proteinExistence type="predicted"/>
<reference evidence="2" key="1">
    <citation type="submission" date="2017-02" db="UniProtKB">
        <authorList>
            <consortium name="WormBaseParasite"/>
        </authorList>
    </citation>
    <scope>IDENTIFICATION</scope>
</reference>
<accession>A0A0M3HMD9</accession>
<keyword evidence="1" id="KW-1185">Reference proteome</keyword>
<evidence type="ECO:0000313" key="1">
    <source>
        <dbReference type="Proteomes" id="UP000036681"/>
    </source>
</evidence>
<dbReference type="Proteomes" id="UP000036681">
    <property type="component" value="Unplaced"/>
</dbReference>
<dbReference type="WBParaSite" id="ALUE_0000268401-mRNA-1">
    <property type="protein sequence ID" value="ALUE_0000268401-mRNA-1"/>
    <property type="gene ID" value="ALUE_0000268401"/>
</dbReference>